<dbReference type="Proteomes" id="UP000247459">
    <property type="component" value="Unassembled WGS sequence"/>
</dbReference>
<accession>A0A2W0CK10</accession>
<protein>
    <submittedName>
        <fullName evidence="1">Uncharacterized protein</fullName>
    </submittedName>
</protein>
<gene>
    <name evidence="1" type="ORF">PIL02S_03304</name>
</gene>
<sequence>MVFHMVESQYIEDVLGTELIVNEKKYKITSLDSNGRIDGLRRFNEKTKMWVSLKFLNDVNIDELDNKVATLLGNKNHYIFR</sequence>
<reference evidence="1 2" key="1">
    <citation type="submission" date="2018-01" db="EMBL/GenBank/DDBJ databases">
        <title>Genome sequence of the PGP bacterium Paenibacillus illinoisensis E3.</title>
        <authorList>
            <person name="Rolli E."/>
            <person name="Marasco R."/>
            <person name="Bessem C."/>
            <person name="Michoud G."/>
            <person name="Gaiarsa S."/>
            <person name="Borin S."/>
            <person name="Daffonchio D."/>
        </authorList>
    </citation>
    <scope>NUCLEOTIDE SEQUENCE [LARGE SCALE GENOMIC DNA]</scope>
    <source>
        <strain evidence="1 2">E3</strain>
    </source>
</reference>
<dbReference type="AlphaFoldDB" id="A0A2W0CK10"/>
<organism evidence="1 2">
    <name type="scientific">Paenibacillus illinoisensis</name>
    <dbReference type="NCBI Taxonomy" id="59845"/>
    <lineage>
        <taxon>Bacteria</taxon>
        <taxon>Bacillati</taxon>
        <taxon>Bacillota</taxon>
        <taxon>Bacilli</taxon>
        <taxon>Bacillales</taxon>
        <taxon>Paenibacillaceae</taxon>
        <taxon>Paenibacillus</taxon>
    </lineage>
</organism>
<dbReference type="EMBL" id="PRLG01000020">
    <property type="protein sequence ID" value="PYY28158.1"/>
    <property type="molecule type" value="Genomic_DNA"/>
</dbReference>
<comment type="caution">
    <text evidence="1">The sequence shown here is derived from an EMBL/GenBank/DDBJ whole genome shotgun (WGS) entry which is preliminary data.</text>
</comment>
<evidence type="ECO:0000313" key="2">
    <source>
        <dbReference type="Proteomes" id="UP000247459"/>
    </source>
</evidence>
<evidence type="ECO:0000313" key="1">
    <source>
        <dbReference type="EMBL" id="PYY28158.1"/>
    </source>
</evidence>
<proteinExistence type="predicted"/>
<name>A0A2W0CK10_9BACL</name>